<dbReference type="AlphaFoldDB" id="A0A5D4HEL4"/>
<dbReference type="InterPro" id="IPR029044">
    <property type="entry name" value="Nucleotide-diphossugar_trans"/>
</dbReference>
<keyword evidence="3" id="KW-1185">Reference proteome</keyword>
<feature type="domain" description="Glycosyltransferase 2-like" evidence="1">
    <location>
        <begin position="4"/>
        <end position="165"/>
    </location>
</feature>
<proteinExistence type="predicted"/>
<protein>
    <submittedName>
        <fullName evidence="2">Glycosyltransferase</fullName>
    </submittedName>
</protein>
<comment type="caution">
    <text evidence="2">The sequence shown here is derived from an EMBL/GenBank/DDBJ whole genome shotgun (WGS) entry which is preliminary data.</text>
</comment>
<evidence type="ECO:0000313" key="2">
    <source>
        <dbReference type="EMBL" id="TYR38239.1"/>
    </source>
</evidence>
<dbReference type="GO" id="GO:0016758">
    <property type="term" value="F:hexosyltransferase activity"/>
    <property type="evidence" value="ECO:0007669"/>
    <property type="project" value="UniProtKB-ARBA"/>
</dbReference>
<dbReference type="PANTHER" id="PTHR22916:SF3">
    <property type="entry name" value="UDP-GLCNAC:BETAGAL BETA-1,3-N-ACETYLGLUCOSAMINYLTRANSFERASE-LIKE PROTEIN 1"/>
    <property type="match status" value="1"/>
</dbReference>
<dbReference type="Gene3D" id="3.90.550.10">
    <property type="entry name" value="Spore Coat Polysaccharide Biosynthesis Protein SpsA, Chain A"/>
    <property type="match status" value="1"/>
</dbReference>
<keyword evidence="2" id="KW-0808">Transferase</keyword>
<organism evidence="2 3">
    <name type="scientific">Sphingobacterium phlebotomi</name>
    <dbReference type="NCBI Taxonomy" id="2605433"/>
    <lineage>
        <taxon>Bacteria</taxon>
        <taxon>Pseudomonadati</taxon>
        <taxon>Bacteroidota</taxon>
        <taxon>Sphingobacteriia</taxon>
        <taxon>Sphingobacteriales</taxon>
        <taxon>Sphingobacteriaceae</taxon>
        <taxon>Sphingobacterium</taxon>
    </lineage>
</organism>
<accession>A0A5D4HEL4</accession>
<dbReference type="Proteomes" id="UP000322362">
    <property type="component" value="Unassembled WGS sequence"/>
</dbReference>
<dbReference type="InterPro" id="IPR001173">
    <property type="entry name" value="Glyco_trans_2-like"/>
</dbReference>
<name>A0A5D4HEL4_9SPHI</name>
<sequence length="316" mass="37061">MKISVGLCTYNGEQHLHKQLDSIVTQTRKVDEIIVYDDRSSDNTWQILQDYQRKYPFLFHVKKNVKNLKSVKNFEQVLKVCTGDIVFLSDHDDIWAPQKVERYISYFEKSPNTKVLCSNGHLIDEDGKVVDALTVWDVPKILKERDGNINYFASMCYGGNIATGASMAIKKDYIQHILPIPLMEDFHHDEWIALISSHENCFDSINEKLFYYRIHNQQQVGIISYPNTASSRNNLYWNFSPLQDLSFSTIKRRIKKISLKYNRLLKAKENPLMKNVLDDLTRTYYDLSRELVKKHPIRGRLTILIDKLLNKRQLIK</sequence>
<dbReference type="EMBL" id="VTAV01000001">
    <property type="protein sequence ID" value="TYR38239.1"/>
    <property type="molecule type" value="Genomic_DNA"/>
</dbReference>
<dbReference type="SUPFAM" id="SSF53448">
    <property type="entry name" value="Nucleotide-diphospho-sugar transferases"/>
    <property type="match status" value="1"/>
</dbReference>
<evidence type="ECO:0000259" key="1">
    <source>
        <dbReference type="Pfam" id="PF00535"/>
    </source>
</evidence>
<dbReference type="PANTHER" id="PTHR22916">
    <property type="entry name" value="GLYCOSYLTRANSFERASE"/>
    <property type="match status" value="1"/>
</dbReference>
<evidence type="ECO:0000313" key="3">
    <source>
        <dbReference type="Proteomes" id="UP000322362"/>
    </source>
</evidence>
<reference evidence="2 3" key="1">
    <citation type="submission" date="2019-08" db="EMBL/GenBank/DDBJ databases">
        <title>Phlebobacter frassis gen. nov. sp. nov., a new member of family Sphingobacteriaceae isolated from sand fly rearing media.</title>
        <authorList>
            <person name="Kakumanu M.L."/>
            <person name="Marayati B.F."/>
            <person name="Wada-Katsumata A."/>
            <person name="Wasserberg G."/>
            <person name="Schal C."/>
            <person name="Apperson C.S."/>
            <person name="Ponnusamy L."/>
        </authorList>
    </citation>
    <scope>NUCLEOTIDE SEQUENCE [LARGE SCALE GENOMIC DNA]</scope>
    <source>
        <strain evidence="2 3">SSI9</strain>
    </source>
</reference>
<dbReference type="Pfam" id="PF00535">
    <property type="entry name" value="Glycos_transf_2"/>
    <property type="match status" value="1"/>
</dbReference>
<gene>
    <name evidence="2" type="ORF">FXV77_02865</name>
</gene>
<dbReference type="RefSeq" id="WP_148917702.1">
    <property type="nucleotide sequence ID" value="NZ_VTAV01000001.1"/>
</dbReference>